<reference evidence="1 2" key="1">
    <citation type="submission" date="2019-03" db="EMBL/GenBank/DDBJ databases">
        <title>First draft genome of Liparis tanakae, snailfish: a comprehensive survey of snailfish specific genes.</title>
        <authorList>
            <person name="Kim W."/>
            <person name="Song I."/>
            <person name="Jeong J.-H."/>
            <person name="Kim D."/>
            <person name="Kim S."/>
            <person name="Ryu S."/>
            <person name="Song J.Y."/>
            <person name="Lee S.K."/>
        </authorList>
    </citation>
    <scope>NUCLEOTIDE SEQUENCE [LARGE SCALE GENOMIC DNA]</scope>
    <source>
        <tissue evidence="1">Muscle</tissue>
    </source>
</reference>
<keyword evidence="2" id="KW-1185">Reference proteome</keyword>
<sequence>MTSSSASDLLPAAGGSLEQLEHYGIDGSKLLPLASPDGLHIRHSPAQRPHRHLHLTATQRRRDIGLLMSQRSRGAGPVNTSTCLTWAKSAASLILPPSPRGRSRLVWRTNSSMALWASASVLW</sequence>
<dbReference type="EMBL" id="SRLO01001771">
    <property type="protein sequence ID" value="TNN35425.1"/>
    <property type="molecule type" value="Genomic_DNA"/>
</dbReference>
<evidence type="ECO:0000313" key="2">
    <source>
        <dbReference type="Proteomes" id="UP000314294"/>
    </source>
</evidence>
<accession>A0A4Z2F2R7</accession>
<organism evidence="1 2">
    <name type="scientific">Liparis tanakae</name>
    <name type="common">Tanaka's snailfish</name>
    <dbReference type="NCBI Taxonomy" id="230148"/>
    <lineage>
        <taxon>Eukaryota</taxon>
        <taxon>Metazoa</taxon>
        <taxon>Chordata</taxon>
        <taxon>Craniata</taxon>
        <taxon>Vertebrata</taxon>
        <taxon>Euteleostomi</taxon>
        <taxon>Actinopterygii</taxon>
        <taxon>Neopterygii</taxon>
        <taxon>Teleostei</taxon>
        <taxon>Neoteleostei</taxon>
        <taxon>Acanthomorphata</taxon>
        <taxon>Eupercaria</taxon>
        <taxon>Perciformes</taxon>
        <taxon>Cottioidei</taxon>
        <taxon>Cottales</taxon>
        <taxon>Liparidae</taxon>
        <taxon>Liparis</taxon>
    </lineage>
</organism>
<dbReference type="AlphaFoldDB" id="A0A4Z2F2R7"/>
<evidence type="ECO:0000313" key="1">
    <source>
        <dbReference type="EMBL" id="TNN35425.1"/>
    </source>
</evidence>
<protein>
    <submittedName>
        <fullName evidence="1">Uncharacterized protein</fullName>
    </submittedName>
</protein>
<comment type="caution">
    <text evidence="1">The sequence shown here is derived from an EMBL/GenBank/DDBJ whole genome shotgun (WGS) entry which is preliminary data.</text>
</comment>
<name>A0A4Z2F2R7_9TELE</name>
<proteinExistence type="predicted"/>
<dbReference type="Proteomes" id="UP000314294">
    <property type="component" value="Unassembled WGS sequence"/>
</dbReference>
<gene>
    <name evidence="1" type="ORF">EYF80_054418</name>
</gene>